<comment type="subcellular location">
    <subcellularLocation>
        <location evidence="1">Cell membrane</location>
        <topology evidence="1">Multi-pass membrane protein</topology>
    </subcellularLocation>
</comment>
<dbReference type="STRING" id="582692.SAMN05720606_102324"/>
<keyword evidence="2" id="KW-0813">Transport</keyword>
<feature type="transmembrane region" description="Helical" evidence="7">
    <location>
        <begin position="173"/>
        <end position="192"/>
    </location>
</feature>
<dbReference type="PANTHER" id="PTHR43266:SF2">
    <property type="entry name" value="MAJOR FACILITATOR SUPERFAMILY (MFS) PROFILE DOMAIN-CONTAINING PROTEIN"/>
    <property type="match status" value="1"/>
</dbReference>
<dbReference type="AlphaFoldDB" id="A0A1G5D451"/>
<dbReference type="GO" id="GO:0005886">
    <property type="term" value="C:plasma membrane"/>
    <property type="evidence" value="ECO:0007669"/>
    <property type="project" value="UniProtKB-SubCell"/>
</dbReference>
<name>A0A1G5D451_9BACL</name>
<feature type="transmembrane region" description="Helical" evidence="7">
    <location>
        <begin position="373"/>
        <end position="393"/>
    </location>
</feature>
<dbReference type="SUPFAM" id="SSF103473">
    <property type="entry name" value="MFS general substrate transporter"/>
    <property type="match status" value="1"/>
</dbReference>
<dbReference type="Pfam" id="PF05977">
    <property type="entry name" value="MFS_3"/>
    <property type="match status" value="1"/>
</dbReference>
<keyword evidence="3" id="KW-1003">Cell membrane</keyword>
<evidence type="ECO:0000313" key="9">
    <source>
        <dbReference type="Proteomes" id="UP000198538"/>
    </source>
</evidence>
<dbReference type="RefSeq" id="WP_167375634.1">
    <property type="nucleotide sequence ID" value="NZ_FMVM01000002.1"/>
</dbReference>
<keyword evidence="5 7" id="KW-1133">Transmembrane helix</keyword>
<evidence type="ECO:0000256" key="3">
    <source>
        <dbReference type="ARBA" id="ARBA00022475"/>
    </source>
</evidence>
<dbReference type="InterPro" id="IPR036259">
    <property type="entry name" value="MFS_trans_sf"/>
</dbReference>
<dbReference type="EMBL" id="FMVM01000002">
    <property type="protein sequence ID" value="SCY09406.1"/>
    <property type="molecule type" value="Genomic_DNA"/>
</dbReference>
<evidence type="ECO:0000256" key="2">
    <source>
        <dbReference type="ARBA" id="ARBA00022448"/>
    </source>
</evidence>
<protein>
    <submittedName>
        <fullName evidence="8">Transmembrane secretion effector</fullName>
    </submittedName>
</protein>
<organism evidence="8 9">
    <name type="scientific">Paenibacillus polysaccharolyticus</name>
    <dbReference type="NCBI Taxonomy" id="582692"/>
    <lineage>
        <taxon>Bacteria</taxon>
        <taxon>Bacillati</taxon>
        <taxon>Bacillota</taxon>
        <taxon>Bacilli</taxon>
        <taxon>Bacillales</taxon>
        <taxon>Paenibacillaceae</taxon>
        <taxon>Paenibacillus</taxon>
    </lineage>
</organism>
<sequence>MSEIIPLRKNRSFNFWVSAQIVSPIAESFSTILITWTIWKESNSTTLLALTLILTTIPQIIFGMVAGVATDRFNRKKIVMFCNAIRAVLMVVMGLLAFSSLLNEIIFMLASFILGFLRLFAMTAYRAAMPGIVHKEQLMKANSITNSVRMGFWLIGPLFAGFSLTLLSTGQIMIMNAILFIISVFLLMPVQIKQVKVEHKNKNLFKDLGVGLKLVSQDRLIFSIFITFAAFTCFGRGIAHLGNLMVSNEIGLDSSGFGVLSSADGFGYLIAGIIMARLAIKNKYRTMMLAWLGGGIAFLFMPFSDSIWLPLILLFMVGITQPFVDVPLVTLVQQRVADEHLGKVFGFHTVTIWIGEFMAYALFGYLFGAFTPTMVYATSGFIVGLLAIGMLIFGRIRLNNANNNIHQPESMTKNISN</sequence>
<evidence type="ECO:0000256" key="4">
    <source>
        <dbReference type="ARBA" id="ARBA00022692"/>
    </source>
</evidence>
<feature type="transmembrane region" description="Helical" evidence="7">
    <location>
        <begin position="344"/>
        <end position="367"/>
    </location>
</feature>
<feature type="transmembrane region" description="Helical" evidence="7">
    <location>
        <begin position="259"/>
        <end position="280"/>
    </location>
</feature>
<dbReference type="InterPro" id="IPR010290">
    <property type="entry name" value="TM_effector"/>
</dbReference>
<keyword evidence="4 7" id="KW-0812">Transmembrane</keyword>
<feature type="transmembrane region" description="Helical" evidence="7">
    <location>
        <begin position="220"/>
        <end position="239"/>
    </location>
</feature>
<accession>A0A1G5D451</accession>
<feature type="transmembrane region" description="Helical" evidence="7">
    <location>
        <begin position="78"/>
        <end position="99"/>
    </location>
</feature>
<dbReference type="Gene3D" id="1.20.1250.20">
    <property type="entry name" value="MFS general substrate transporter like domains"/>
    <property type="match status" value="1"/>
</dbReference>
<feature type="transmembrane region" description="Helical" evidence="7">
    <location>
        <begin position="21"/>
        <end position="39"/>
    </location>
</feature>
<keyword evidence="6 7" id="KW-0472">Membrane</keyword>
<proteinExistence type="predicted"/>
<dbReference type="Proteomes" id="UP000198538">
    <property type="component" value="Unassembled WGS sequence"/>
</dbReference>
<feature type="transmembrane region" description="Helical" evidence="7">
    <location>
        <begin position="148"/>
        <end position="167"/>
    </location>
</feature>
<evidence type="ECO:0000256" key="7">
    <source>
        <dbReference type="SAM" id="Phobius"/>
    </source>
</evidence>
<dbReference type="PANTHER" id="PTHR43266">
    <property type="entry name" value="MACROLIDE-EFFLUX PROTEIN"/>
    <property type="match status" value="1"/>
</dbReference>
<evidence type="ECO:0000256" key="1">
    <source>
        <dbReference type="ARBA" id="ARBA00004651"/>
    </source>
</evidence>
<evidence type="ECO:0000256" key="5">
    <source>
        <dbReference type="ARBA" id="ARBA00022989"/>
    </source>
</evidence>
<feature type="transmembrane region" description="Helical" evidence="7">
    <location>
        <begin position="45"/>
        <end position="66"/>
    </location>
</feature>
<keyword evidence="9" id="KW-1185">Reference proteome</keyword>
<feature type="transmembrane region" description="Helical" evidence="7">
    <location>
        <begin position="287"/>
        <end position="303"/>
    </location>
</feature>
<evidence type="ECO:0000256" key="6">
    <source>
        <dbReference type="ARBA" id="ARBA00023136"/>
    </source>
</evidence>
<feature type="transmembrane region" description="Helical" evidence="7">
    <location>
        <begin position="309"/>
        <end position="332"/>
    </location>
</feature>
<feature type="transmembrane region" description="Helical" evidence="7">
    <location>
        <begin position="105"/>
        <end position="127"/>
    </location>
</feature>
<reference evidence="9" key="1">
    <citation type="submission" date="2016-10" db="EMBL/GenBank/DDBJ databases">
        <authorList>
            <person name="Varghese N."/>
            <person name="Submissions S."/>
        </authorList>
    </citation>
    <scope>NUCLEOTIDE SEQUENCE [LARGE SCALE GENOMIC DNA]</scope>
    <source>
        <strain evidence="9">BL9</strain>
    </source>
</reference>
<dbReference type="CDD" id="cd06173">
    <property type="entry name" value="MFS_MefA_like"/>
    <property type="match status" value="1"/>
</dbReference>
<evidence type="ECO:0000313" key="8">
    <source>
        <dbReference type="EMBL" id="SCY09406.1"/>
    </source>
</evidence>
<gene>
    <name evidence="8" type="ORF">SAMN05720606_102324</name>
</gene>